<keyword evidence="2" id="KW-1185">Reference proteome</keyword>
<dbReference type="EMBL" id="JADIKK010000008">
    <property type="protein sequence ID" value="MFK2877334.1"/>
    <property type="molecule type" value="Genomic_DNA"/>
</dbReference>
<proteinExistence type="predicted"/>
<sequence length="183" mass="20481">MTLSDLGRRICILGPSNSGKSTLAEAIARKCGLHAIHLDQLHHLPRTDWRPRPQKEFVALHDEAILGDAWVIDGNYSVCMPQRIRRATGIILLDTSAPLSLFRYLARCLSGHARVGALEGGRDRVTWNMLHHIVVVTPGNRKRYAEIFRRIALPKIRLASVGAIDGFYRQSSLERQATARSGR</sequence>
<comment type="caution">
    <text evidence="1">The sequence shown here is derived from an EMBL/GenBank/DDBJ whole genome shotgun (WGS) entry which is preliminary data.</text>
</comment>
<dbReference type="RefSeq" id="WP_404613514.1">
    <property type="nucleotide sequence ID" value="NZ_JADIKK010000008.1"/>
</dbReference>
<dbReference type="Proteomes" id="UP001620339">
    <property type="component" value="Unassembled WGS sequence"/>
</dbReference>
<reference evidence="1 2" key="1">
    <citation type="submission" date="2020-10" db="EMBL/GenBank/DDBJ databases">
        <title>Phylogeny of dyella-like bacteria.</title>
        <authorList>
            <person name="Fu J."/>
        </authorList>
    </citation>
    <scope>NUCLEOTIDE SEQUENCE [LARGE SCALE GENOMIC DNA]</scope>
    <source>
        <strain evidence="1 2">KACC 19113</strain>
    </source>
</reference>
<name>A0ABW8J8A4_9GAMM</name>
<dbReference type="PANTHER" id="PTHR37816">
    <property type="entry name" value="YALI0E33011P"/>
    <property type="match status" value="1"/>
</dbReference>
<dbReference type="InterPro" id="IPR027417">
    <property type="entry name" value="P-loop_NTPase"/>
</dbReference>
<dbReference type="InterPro" id="IPR052922">
    <property type="entry name" value="Cytidylate_Kinase-2"/>
</dbReference>
<evidence type="ECO:0000313" key="2">
    <source>
        <dbReference type="Proteomes" id="UP001620339"/>
    </source>
</evidence>
<accession>A0ABW8J8A4</accession>
<dbReference type="Gene3D" id="3.40.50.300">
    <property type="entry name" value="P-loop containing nucleotide triphosphate hydrolases"/>
    <property type="match status" value="1"/>
</dbReference>
<dbReference type="PANTHER" id="PTHR37816:SF2">
    <property type="entry name" value="DNA TOPOLOGY MODULATION PROTEIN FLAR-RELATED PROTEIN"/>
    <property type="match status" value="1"/>
</dbReference>
<gene>
    <name evidence="1" type="ORF">ISP25_09670</name>
</gene>
<dbReference type="SUPFAM" id="SSF52540">
    <property type="entry name" value="P-loop containing nucleoside triphosphate hydrolases"/>
    <property type="match status" value="1"/>
</dbReference>
<organism evidence="1 2">
    <name type="scientific">Rhodanobacter hydrolyticus</name>
    <dbReference type="NCBI Taxonomy" id="2250595"/>
    <lineage>
        <taxon>Bacteria</taxon>
        <taxon>Pseudomonadati</taxon>
        <taxon>Pseudomonadota</taxon>
        <taxon>Gammaproteobacteria</taxon>
        <taxon>Lysobacterales</taxon>
        <taxon>Rhodanobacteraceae</taxon>
        <taxon>Rhodanobacter</taxon>
    </lineage>
</organism>
<protein>
    <submittedName>
        <fullName evidence="1">AAA family ATPase</fullName>
    </submittedName>
</protein>
<evidence type="ECO:0000313" key="1">
    <source>
        <dbReference type="EMBL" id="MFK2877334.1"/>
    </source>
</evidence>